<proteinExistence type="predicted"/>
<evidence type="ECO:0008006" key="2">
    <source>
        <dbReference type="Google" id="ProtNLM"/>
    </source>
</evidence>
<dbReference type="InterPro" id="IPR016181">
    <property type="entry name" value="Acyl_CoA_acyltransferase"/>
</dbReference>
<name>A0AAT9HJX3_9ACTN</name>
<evidence type="ECO:0000313" key="1">
    <source>
        <dbReference type="EMBL" id="BFO17603.1"/>
    </source>
</evidence>
<organism evidence="1">
    <name type="scientific">Streptomyces haneummycinicus</name>
    <dbReference type="NCBI Taxonomy" id="3074435"/>
    <lineage>
        <taxon>Bacteria</taxon>
        <taxon>Bacillati</taxon>
        <taxon>Actinomycetota</taxon>
        <taxon>Actinomycetes</taxon>
        <taxon>Kitasatosporales</taxon>
        <taxon>Streptomycetaceae</taxon>
        <taxon>Streptomyces</taxon>
    </lineage>
</organism>
<reference evidence="1" key="2">
    <citation type="submission" date="2024-07" db="EMBL/GenBank/DDBJ databases">
        <title>Streptomyces haneummycinica sp. nov., a new antibiotic-producing actinobacterium isolated from marine sediment.</title>
        <authorList>
            <person name="Uemura M."/>
            <person name="Hamada M."/>
            <person name="Hirano S."/>
            <person name="Kobayashi K."/>
            <person name="Ohshiro T."/>
            <person name="Kobayashi T."/>
            <person name="Terahara T."/>
        </authorList>
    </citation>
    <scope>NUCLEOTIDE SEQUENCE</scope>
    <source>
        <strain evidence="1">KM77-8</strain>
    </source>
</reference>
<dbReference type="Gene3D" id="3.40.630.30">
    <property type="match status" value="1"/>
</dbReference>
<sequence>MGRWYGPGLAGRGIYRALVSHRARIAAARGYTYLQVAASSQSRPILQRLGLTPLTTTRPYVYTH</sequence>
<reference evidence="1" key="1">
    <citation type="submission" date="2024-06" db="EMBL/GenBank/DDBJ databases">
        <authorList>
            <consortium name="consrtm"/>
            <person name="Uemura M."/>
            <person name="Terahara T."/>
        </authorList>
    </citation>
    <scope>NUCLEOTIDE SEQUENCE</scope>
    <source>
        <strain evidence="1">KM77-8</strain>
    </source>
</reference>
<dbReference type="EMBL" id="AP035768">
    <property type="protein sequence ID" value="BFO17603.1"/>
    <property type="molecule type" value="Genomic_DNA"/>
</dbReference>
<dbReference type="SUPFAM" id="SSF55729">
    <property type="entry name" value="Acyl-CoA N-acyltransferases (Nat)"/>
    <property type="match status" value="1"/>
</dbReference>
<protein>
    <recommendedName>
        <fullName evidence="2">GNAT family N-acetyltransferase</fullName>
    </recommendedName>
</protein>
<dbReference type="AlphaFoldDB" id="A0AAT9HJX3"/>
<accession>A0AAT9HJX3</accession>
<gene>
    <name evidence="1" type="ORF">SHKM778_39910</name>
</gene>